<dbReference type="EMBL" id="FLQU01000607">
    <property type="protein sequence ID" value="SBS88029.1"/>
    <property type="molecule type" value="Genomic_DNA"/>
</dbReference>
<feature type="repeat" description="WD" evidence="8">
    <location>
        <begin position="305"/>
        <end position="346"/>
    </location>
</feature>
<gene>
    <name evidence="10" type="ORF">POVCU2_0045930</name>
</gene>
<dbReference type="PANTHER" id="PTHR22848">
    <property type="entry name" value="WD40 REPEAT PROTEIN"/>
    <property type="match status" value="1"/>
</dbReference>
<feature type="repeat" description="WD" evidence="8">
    <location>
        <begin position="263"/>
        <end position="304"/>
    </location>
</feature>
<organism evidence="10 11">
    <name type="scientific">Plasmodium ovale curtisi</name>
    <dbReference type="NCBI Taxonomy" id="864141"/>
    <lineage>
        <taxon>Eukaryota</taxon>
        <taxon>Sar</taxon>
        <taxon>Alveolata</taxon>
        <taxon>Apicomplexa</taxon>
        <taxon>Aconoidasida</taxon>
        <taxon>Haemosporida</taxon>
        <taxon>Plasmodiidae</taxon>
        <taxon>Plasmodium</taxon>
        <taxon>Plasmodium (Plasmodium)</taxon>
    </lineage>
</organism>
<dbReference type="SMART" id="SM00320">
    <property type="entry name" value="WD40"/>
    <property type="match status" value="5"/>
</dbReference>
<dbReference type="InterPro" id="IPR001680">
    <property type="entry name" value="WD40_rpt"/>
</dbReference>
<keyword evidence="2 8" id="KW-0853">WD repeat</keyword>
<evidence type="ECO:0000256" key="4">
    <source>
        <dbReference type="ARBA" id="ARBA00022737"/>
    </source>
</evidence>
<evidence type="ECO:0000256" key="8">
    <source>
        <dbReference type="PROSITE-ProRule" id="PRU00221"/>
    </source>
</evidence>
<keyword evidence="6" id="KW-0539">Nucleus</keyword>
<keyword evidence="3" id="KW-0507">mRNA processing</keyword>
<protein>
    <submittedName>
        <fullName evidence="10">Alternative splicing regulator, putative</fullName>
    </submittedName>
</protein>
<evidence type="ECO:0000256" key="2">
    <source>
        <dbReference type="ARBA" id="ARBA00022574"/>
    </source>
</evidence>
<keyword evidence="4" id="KW-0677">Repeat</keyword>
<evidence type="ECO:0000256" key="3">
    <source>
        <dbReference type="ARBA" id="ARBA00022664"/>
    </source>
</evidence>
<evidence type="ECO:0000313" key="11">
    <source>
        <dbReference type="Proteomes" id="UP000078560"/>
    </source>
</evidence>
<comment type="similarity">
    <text evidence="7">Belongs to the WD repeat SMU1 family.</text>
</comment>
<name>A0A1A8W8K6_PLAOA</name>
<reference evidence="11" key="1">
    <citation type="submission" date="2016-05" db="EMBL/GenBank/DDBJ databases">
        <authorList>
            <person name="Naeem Raeece"/>
        </authorList>
    </citation>
    <scope>NUCLEOTIDE SEQUENCE [LARGE SCALE GENOMIC DNA]</scope>
</reference>
<dbReference type="AlphaFoldDB" id="A0A1A8W8K6"/>
<sequence length="567" mass="65032">MSDFLNVSATDVVRLILQYLRENNLMRSFYVLQEESNIKLNAASNVEVLLSDINKGDWKNVLFNITTVDLSDDTLMNLYEQLICELVEYKEKELAEKIMNECIIFRRMEKKYTDKYAKLIDIVSSNGAISKSVLYDGMTKEEKRKNLCAMINNEITSCAPSRLLALLGMALKWQNHHNIIKNKNGDFDIFRNVEKDKIQTIDVYPEKVVKSIHFGNDSNVECCISSYINDYLITGTSDGFIEIWNWYTAQLNIDLTYQRENNIMMHDNPIVSLCISKDDEILISGDSKGLIKIWRIKTGSCLRQINAHTNAITSIHFNKDQTQLLTSSYDSSVKIHGLKSLKCLKEFTKHTTVVNSAVYTLDNSKVICATDEGKIYVYNQKNCECISSFYVYYNIKDNVTFPAVNSVILIRKTYDDLILVCSKSSYCYIMNLKGQIIKTYTNVIDKDDEESVHFVSACISPNFKYVYCMGENQHLYCFDYNSAKLEVQVKIHERDSLGVLHSHTQNFIAAWALDGTLSIIQGLAMKRVSGEEEWSEEGIVMMKSWLADGNLFTKSEVRTRINFLSQT</sequence>
<dbReference type="InterPro" id="IPR045184">
    <property type="entry name" value="SMU1"/>
</dbReference>
<dbReference type="Pfam" id="PF00400">
    <property type="entry name" value="WD40"/>
    <property type="match status" value="4"/>
</dbReference>
<evidence type="ECO:0000259" key="9">
    <source>
        <dbReference type="Pfam" id="PF17814"/>
    </source>
</evidence>
<dbReference type="FunFam" id="2.130.10.10:FF:000808">
    <property type="entry name" value="Alternative splicing regulator"/>
    <property type="match status" value="1"/>
</dbReference>
<accession>A0A1A8W8K6</accession>
<evidence type="ECO:0000313" key="10">
    <source>
        <dbReference type="EMBL" id="SBS88029.1"/>
    </source>
</evidence>
<evidence type="ECO:0000256" key="1">
    <source>
        <dbReference type="ARBA" id="ARBA00004123"/>
    </source>
</evidence>
<dbReference type="GO" id="GO:0005634">
    <property type="term" value="C:nucleus"/>
    <property type="evidence" value="ECO:0007669"/>
    <property type="project" value="UniProtKB-SubCell"/>
</dbReference>
<dbReference type="SMART" id="SM00667">
    <property type="entry name" value="LisH"/>
    <property type="match status" value="1"/>
</dbReference>
<keyword evidence="5" id="KW-0508">mRNA splicing</keyword>
<evidence type="ECO:0000256" key="7">
    <source>
        <dbReference type="ARBA" id="ARBA00025801"/>
    </source>
</evidence>
<dbReference type="GO" id="GO:0000398">
    <property type="term" value="P:mRNA splicing, via spliceosome"/>
    <property type="evidence" value="ECO:0007669"/>
    <property type="project" value="InterPro"/>
</dbReference>
<dbReference type="InterPro" id="IPR015943">
    <property type="entry name" value="WD40/YVTN_repeat-like_dom_sf"/>
</dbReference>
<evidence type="ECO:0000256" key="5">
    <source>
        <dbReference type="ARBA" id="ARBA00023187"/>
    </source>
</evidence>
<comment type="subcellular location">
    <subcellularLocation>
        <location evidence="1">Nucleus</location>
    </subcellularLocation>
</comment>
<evidence type="ECO:0000256" key="6">
    <source>
        <dbReference type="ARBA" id="ARBA00023242"/>
    </source>
</evidence>
<dbReference type="PROSITE" id="PS50082">
    <property type="entry name" value="WD_REPEATS_2"/>
    <property type="match status" value="2"/>
</dbReference>
<dbReference type="Gene3D" id="2.130.10.10">
    <property type="entry name" value="YVTN repeat-like/Quinoprotein amine dehydrogenase"/>
    <property type="match status" value="1"/>
</dbReference>
<feature type="domain" description="TPL/SMU1 LisH-like dimerisation" evidence="9">
    <location>
        <begin position="9"/>
        <end position="36"/>
    </location>
</feature>
<dbReference type="InterPro" id="IPR006594">
    <property type="entry name" value="LisH"/>
</dbReference>
<dbReference type="PROSITE" id="PS50896">
    <property type="entry name" value="LISH"/>
    <property type="match status" value="1"/>
</dbReference>
<dbReference type="SUPFAM" id="SSF50978">
    <property type="entry name" value="WD40 repeat-like"/>
    <property type="match status" value="1"/>
</dbReference>
<dbReference type="Proteomes" id="UP000078560">
    <property type="component" value="Unassembled WGS sequence"/>
</dbReference>
<dbReference type="InterPro" id="IPR036322">
    <property type="entry name" value="WD40_repeat_dom_sf"/>
</dbReference>
<dbReference type="Pfam" id="PF17814">
    <property type="entry name" value="LisH_TPL"/>
    <property type="match status" value="1"/>
</dbReference>
<dbReference type="InterPro" id="IPR054532">
    <property type="entry name" value="TPL_SMU1_LisH-like"/>
</dbReference>
<proteinExistence type="inferred from homology"/>
<dbReference type="PROSITE" id="PS50294">
    <property type="entry name" value="WD_REPEATS_REGION"/>
    <property type="match status" value="2"/>
</dbReference>